<dbReference type="OrthoDB" id="1957773at2"/>
<dbReference type="AlphaFoldDB" id="A0A1D8GD67"/>
<feature type="transmembrane region" description="Helical" evidence="1">
    <location>
        <begin position="6"/>
        <end position="23"/>
    </location>
</feature>
<dbReference type="EMBL" id="CP017269">
    <property type="protein sequence ID" value="AOT68850.1"/>
    <property type="molecule type" value="Genomic_DNA"/>
</dbReference>
<gene>
    <name evidence="2" type="ORF">Gferi_04345</name>
</gene>
<keyword evidence="1" id="KW-0812">Transmembrane</keyword>
<keyword evidence="1" id="KW-0472">Membrane</keyword>
<dbReference type="RefSeq" id="WP_069974416.1">
    <property type="nucleotide sequence ID" value="NZ_CP017269.1"/>
</dbReference>
<proteinExistence type="predicted"/>
<dbReference type="KEGG" id="gfe:Gferi_04345"/>
<name>A0A1D8GD67_9FIRM</name>
<feature type="transmembrane region" description="Helical" evidence="1">
    <location>
        <begin position="35"/>
        <end position="53"/>
    </location>
</feature>
<sequence length="80" mass="9403">MFFVGIVFLFFGGFFVYGSRWIVRIIGKNDQHTVVIIKTIGMIMTLLAFWLILSGEFPRTLEFIRIFSRQKGVLLCQRRI</sequence>
<accession>A0A1D8GD67</accession>
<evidence type="ECO:0000313" key="3">
    <source>
        <dbReference type="Proteomes" id="UP000095743"/>
    </source>
</evidence>
<keyword evidence="1" id="KW-1133">Transmembrane helix</keyword>
<protein>
    <submittedName>
        <fullName evidence="2">Uncharacterized protein</fullName>
    </submittedName>
</protein>
<reference evidence="2 3" key="1">
    <citation type="submission" date="2016-09" db="EMBL/GenBank/DDBJ databases">
        <title>Genomic analysis reveals versatility of anaerobic energy metabolism of Geosporobacter ferrireducens IRF9 of phylum Firmicutes.</title>
        <authorList>
            <person name="Kim S.-J."/>
        </authorList>
    </citation>
    <scope>NUCLEOTIDE SEQUENCE [LARGE SCALE GENOMIC DNA]</scope>
    <source>
        <strain evidence="2 3">IRF9</strain>
    </source>
</reference>
<evidence type="ECO:0000313" key="2">
    <source>
        <dbReference type="EMBL" id="AOT68850.1"/>
    </source>
</evidence>
<dbReference type="STRING" id="1424294.Gferi_04345"/>
<dbReference type="Proteomes" id="UP000095743">
    <property type="component" value="Chromosome"/>
</dbReference>
<organism evidence="2 3">
    <name type="scientific">Geosporobacter ferrireducens</name>
    <dbReference type="NCBI Taxonomy" id="1424294"/>
    <lineage>
        <taxon>Bacteria</taxon>
        <taxon>Bacillati</taxon>
        <taxon>Bacillota</taxon>
        <taxon>Clostridia</taxon>
        <taxon>Peptostreptococcales</taxon>
        <taxon>Thermotaleaceae</taxon>
        <taxon>Geosporobacter</taxon>
    </lineage>
</organism>
<evidence type="ECO:0000256" key="1">
    <source>
        <dbReference type="SAM" id="Phobius"/>
    </source>
</evidence>
<keyword evidence="3" id="KW-1185">Reference proteome</keyword>